<dbReference type="SUPFAM" id="SSF50729">
    <property type="entry name" value="PH domain-like"/>
    <property type="match status" value="1"/>
</dbReference>
<comment type="caution">
    <text evidence="3">The sequence shown here is derived from an EMBL/GenBank/DDBJ whole genome shotgun (WGS) entry which is preliminary data.</text>
</comment>
<feature type="compositionally biased region" description="Basic residues" evidence="1">
    <location>
        <begin position="141"/>
        <end position="151"/>
    </location>
</feature>
<feature type="domain" description="WH1" evidence="2">
    <location>
        <begin position="3"/>
        <end position="133"/>
    </location>
</feature>
<evidence type="ECO:0000313" key="3">
    <source>
        <dbReference type="EMBL" id="KAJ4496185.1"/>
    </source>
</evidence>
<dbReference type="Gene3D" id="2.30.29.30">
    <property type="entry name" value="Pleckstrin-homology domain (PH domain)/Phosphotyrosine-binding domain (PTB)"/>
    <property type="match status" value="1"/>
</dbReference>
<accession>A0A9W9B4Y1</accession>
<dbReference type="EMBL" id="JANVFS010000001">
    <property type="protein sequence ID" value="KAJ4496185.1"/>
    <property type="molecule type" value="Genomic_DNA"/>
</dbReference>
<sequence>MLSSSSSSRVLAQVTVKLYHAKFSGMEYDWQYFNQRGTIQFCLNNCEADAELSTTEESASPKLIEANYWFRLRDGLSGKILWAFSIPEECVYHIEKPFFHIFNGRSRMWGFLFDRDEDGYIFGQSVQAHLPTSATQDSQMKVRKSPSKHSGRAPSVRSERSTISRFEKFGFLNASAATLAPQASPEHKPRPPMMGLSTSIISLPQTNSFLHIGHIGLGRDGVIECSEGINPSWSKVITELQTHASLVPEALKRKEFFNNLRSGIKRLGPATVRSGRS</sequence>
<gene>
    <name evidence="3" type="ORF">C8J55DRAFT_484089</name>
</gene>
<name>A0A9W9B4Y1_9AGAR</name>
<evidence type="ECO:0000259" key="2">
    <source>
        <dbReference type="PROSITE" id="PS50229"/>
    </source>
</evidence>
<evidence type="ECO:0000313" key="4">
    <source>
        <dbReference type="Proteomes" id="UP001150238"/>
    </source>
</evidence>
<evidence type="ECO:0000256" key="1">
    <source>
        <dbReference type="SAM" id="MobiDB-lite"/>
    </source>
</evidence>
<protein>
    <recommendedName>
        <fullName evidence="2">WH1 domain-containing protein</fullName>
    </recommendedName>
</protein>
<feature type="region of interest" description="Disordered" evidence="1">
    <location>
        <begin position="131"/>
        <end position="161"/>
    </location>
</feature>
<dbReference type="AlphaFoldDB" id="A0A9W9B4Y1"/>
<reference evidence="3" key="2">
    <citation type="journal article" date="2023" name="Proc. Natl. Acad. Sci. U.S.A.">
        <title>A global phylogenomic analysis of the shiitake genus Lentinula.</title>
        <authorList>
            <person name="Sierra-Patev S."/>
            <person name="Min B."/>
            <person name="Naranjo-Ortiz M."/>
            <person name="Looney B."/>
            <person name="Konkel Z."/>
            <person name="Slot J.C."/>
            <person name="Sakamoto Y."/>
            <person name="Steenwyk J.L."/>
            <person name="Rokas A."/>
            <person name="Carro J."/>
            <person name="Camarero S."/>
            <person name="Ferreira P."/>
            <person name="Molpeceres G."/>
            <person name="Ruiz-Duenas F.J."/>
            <person name="Serrano A."/>
            <person name="Henrissat B."/>
            <person name="Drula E."/>
            <person name="Hughes K.W."/>
            <person name="Mata J.L."/>
            <person name="Ishikawa N.K."/>
            <person name="Vargas-Isla R."/>
            <person name="Ushijima S."/>
            <person name="Smith C.A."/>
            <person name="Donoghue J."/>
            <person name="Ahrendt S."/>
            <person name="Andreopoulos W."/>
            <person name="He G."/>
            <person name="LaButti K."/>
            <person name="Lipzen A."/>
            <person name="Ng V."/>
            <person name="Riley R."/>
            <person name="Sandor L."/>
            <person name="Barry K."/>
            <person name="Martinez A.T."/>
            <person name="Xiao Y."/>
            <person name="Gibbons J.G."/>
            <person name="Terashima K."/>
            <person name="Grigoriev I.V."/>
            <person name="Hibbett D."/>
        </authorList>
    </citation>
    <scope>NUCLEOTIDE SEQUENCE</scope>
    <source>
        <strain evidence="3">Sp2 HRB7682 ss15</strain>
    </source>
</reference>
<dbReference type="InterPro" id="IPR000697">
    <property type="entry name" value="WH1/EVH1_dom"/>
</dbReference>
<reference evidence="3" key="1">
    <citation type="submission" date="2022-08" db="EMBL/GenBank/DDBJ databases">
        <authorList>
            <consortium name="DOE Joint Genome Institute"/>
            <person name="Min B."/>
            <person name="Riley R."/>
            <person name="Sierra-Patev S."/>
            <person name="Naranjo-Ortiz M."/>
            <person name="Looney B."/>
            <person name="Konkel Z."/>
            <person name="Slot J.C."/>
            <person name="Sakamoto Y."/>
            <person name="Steenwyk J.L."/>
            <person name="Rokas A."/>
            <person name="Carro J."/>
            <person name="Camarero S."/>
            <person name="Ferreira P."/>
            <person name="Molpeceres G."/>
            <person name="Ruiz-Duenas F.J."/>
            <person name="Serrano A."/>
            <person name="Henrissat B."/>
            <person name="Drula E."/>
            <person name="Hughes K.W."/>
            <person name="Mata J.L."/>
            <person name="Ishikawa N.K."/>
            <person name="Vargas-Isla R."/>
            <person name="Ushijima S."/>
            <person name="Smith C.A."/>
            <person name="Ahrendt S."/>
            <person name="Andreopoulos W."/>
            <person name="He G."/>
            <person name="Labutti K."/>
            <person name="Lipzen A."/>
            <person name="Ng V."/>
            <person name="Sandor L."/>
            <person name="Barry K."/>
            <person name="Martinez A.T."/>
            <person name="Xiao Y."/>
            <person name="Gibbons J.G."/>
            <person name="Terashima K."/>
            <person name="Hibbett D.S."/>
            <person name="Grigoriev I.V."/>
        </authorList>
    </citation>
    <scope>NUCLEOTIDE SEQUENCE</scope>
    <source>
        <strain evidence="3">Sp2 HRB7682 ss15</strain>
    </source>
</reference>
<dbReference type="InterPro" id="IPR011993">
    <property type="entry name" value="PH-like_dom_sf"/>
</dbReference>
<organism evidence="3 4">
    <name type="scientific">Lentinula lateritia</name>
    <dbReference type="NCBI Taxonomy" id="40482"/>
    <lineage>
        <taxon>Eukaryota</taxon>
        <taxon>Fungi</taxon>
        <taxon>Dikarya</taxon>
        <taxon>Basidiomycota</taxon>
        <taxon>Agaricomycotina</taxon>
        <taxon>Agaricomycetes</taxon>
        <taxon>Agaricomycetidae</taxon>
        <taxon>Agaricales</taxon>
        <taxon>Marasmiineae</taxon>
        <taxon>Omphalotaceae</taxon>
        <taxon>Lentinula</taxon>
    </lineage>
</organism>
<proteinExistence type="predicted"/>
<dbReference type="Proteomes" id="UP001150238">
    <property type="component" value="Unassembled WGS sequence"/>
</dbReference>
<dbReference type="PROSITE" id="PS50229">
    <property type="entry name" value="WH1"/>
    <property type="match status" value="1"/>
</dbReference>